<dbReference type="InterPro" id="IPR001640">
    <property type="entry name" value="Lgt"/>
</dbReference>
<evidence type="ECO:0000256" key="2">
    <source>
        <dbReference type="ARBA" id="ARBA00022475"/>
    </source>
</evidence>
<dbReference type="EMBL" id="CP007141">
    <property type="protein sequence ID" value="AJC72920.1"/>
    <property type="molecule type" value="Genomic_DNA"/>
</dbReference>
<accession>A0A0X1KNW5</accession>
<evidence type="ECO:0000256" key="1">
    <source>
        <dbReference type="ARBA" id="ARBA00007150"/>
    </source>
</evidence>
<evidence type="ECO:0000256" key="5">
    <source>
        <dbReference type="ARBA" id="ARBA00022989"/>
    </source>
</evidence>
<feature type="transmembrane region" description="Helical" evidence="7">
    <location>
        <begin position="35"/>
        <end position="55"/>
    </location>
</feature>
<keyword evidence="2 7" id="KW-1003">Cell membrane</keyword>
<evidence type="ECO:0000256" key="6">
    <source>
        <dbReference type="ARBA" id="ARBA00023136"/>
    </source>
</evidence>
<keyword evidence="9" id="KW-1185">Reference proteome</keyword>
<dbReference type="PROSITE" id="PS01311">
    <property type="entry name" value="LGT"/>
    <property type="match status" value="1"/>
</dbReference>
<protein>
    <recommendedName>
        <fullName evidence="7">Phosphatidylglycerol--prolipoprotein diacylglyceryl transferase</fullName>
        <ecNumber evidence="7">2.5.1.145</ecNumber>
    </recommendedName>
</protein>
<dbReference type="PANTHER" id="PTHR30589:SF0">
    <property type="entry name" value="PHOSPHATIDYLGLYCEROL--PROLIPOPROTEIN DIACYLGLYCERYL TRANSFERASE"/>
    <property type="match status" value="1"/>
</dbReference>
<comment type="pathway">
    <text evidence="7">Protein modification; lipoprotein biosynthesis (diacylglyceryl transfer).</text>
</comment>
<sequence length="288" mass="33439">MKRALILLLFLILLSVFLAYVFQGRLLLPQYLFRIGPFELRFYSVFILTGVLVSYSLARKQAKRENVSLEQVDELVFYSVVFGVVGARALYVISNWKFYSKTPSEIFKLWHGGLSIQGAILSGITVFLVYSTVKKNVTFKPLQALDLGAAYLPLGQAIGRWGNFFNYEAFGEPTNLPWKMYVPVAMRPPEFKQYEYFHPTFLYESVWDFLLFLLLTHYMKHYRKNFGEVFSLYLCFYSLGRICIERLRLDSMYVGSIRLAQLLSALLILFGFTLYVLLRGGTIDVRDR</sequence>
<evidence type="ECO:0000256" key="3">
    <source>
        <dbReference type="ARBA" id="ARBA00022679"/>
    </source>
</evidence>
<dbReference type="PANTHER" id="PTHR30589">
    <property type="entry name" value="PROLIPOPROTEIN DIACYLGLYCERYL TRANSFERASE"/>
    <property type="match status" value="1"/>
</dbReference>
<feature type="transmembrane region" description="Helical" evidence="7">
    <location>
        <begin position="256"/>
        <end position="278"/>
    </location>
</feature>
<feature type="binding site" evidence="7">
    <location>
        <position position="160"/>
    </location>
    <ligand>
        <name>a 1,2-diacyl-sn-glycero-3-phospho-(1'-sn-glycerol)</name>
        <dbReference type="ChEBI" id="CHEBI:64716"/>
    </ligand>
</feature>
<name>A0A0X1KNW5_9THEM</name>
<dbReference type="HAMAP" id="MF_01147">
    <property type="entry name" value="Lgt"/>
    <property type="match status" value="1"/>
</dbReference>
<dbReference type="PaxDb" id="1123384-AJ81_00510"/>
<evidence type="ECO:0000313" key="8">
    <source>
        <dbReference type="EMBL" id="AJC72920.1"/>
    </source>
</evidence>
<organism evidence="8 9">
    <name type="scientific">Pseudothermotoga hypogea DSM 11164 = NBRC 106472</name>
    <dbReference type="NCBI Taxonomy" id="1123384"/>
    <lineage>
        <taxon>Bacteria</taxon>
        <taxon>Thermotogati</taxon>
        <taxon>Thermotogota</taxon>
        <taxon>Thermotogae</taxon>
        <taxon>Thermotogales</taxon>
        <taxon>Thermotogaceae</taxon>
        <taxon>Pseudothermotoga</taxon>
    </lineage>
</organism>
<dbReference type="GO" id="GO:0042158">
    <property type="term" value="P:lipoprotein biosynthetic process"/>
    <property type="evidence" value="ECO:0007669"/>
    <property type="project" value="UniProtKB-UniRule"/>
</dbReference>
<keyword evidence="6 7" id="KW-0472">Membrane</keyword>
<dbReference type="KEGG" id="phy:AJ81_00510"/>
<evidence type="ECO:0000256" key="7">
    <source>
        <dbReference type="HAMAP-Rule" id="MF_01147"/>
    </source>
</evidence>
<dbReference type="Pfam" id="PF01790">
    <property type="entry name" value="LGT"/>
    <property type="match status" value="1"/>
</dbReference>
<dbReference type="Proteomes" id="UP000077469">
    <property type="component" value="Chromosome"/>
</dbReference>
<keyword evidence="3 7" id="KW-0808">Transferase</keyword>
<dbReference type="STRING" id="1123384.AJ81_00510"/>
<dbReference type="GO" id="GO:0005886">
    <property type="term" value="C:plasma membrane"/>
    <property type="evidence" value="ECO:0007669"/>
    <property type="project" value="UniProtKB-SubCell"/>
</dbReference>
<comment type="subcellular location">
    <subcellularLocation>
        <location evidence="7">Cell membrane</location>
        <topology evidence="7">Multi-pass membrane protein</topology>
    </subcellularLocation>
</comment>
<dbReference type="EC" id="2.5.1.145" evidence="7"/>
<feature type="transmembrane region" description="Helical" evidence="7">
    <location>
        <begin position="75"/>
        <end position="94"/>
    </location>
</feature>
<comment type="catalytic activity">
    <reaction evidence="7">
        <text>L-cysteinyl-[prolipoprotein] + a 1,2-diacyl-sn-glycero-3-phospho-(1'-sn-glycerol) = an S-1,2-diacyl-sn-glyceryl-L-cysteinyl-[prolipoprotein] + sn-glycerol 1-phosphate + H(+)</text>
        <dbReference type="Rhea" id="RHEA:56712"/>
        <dbReference type="Rhea" id="RHEA-COMP:14679"/>
        <dbReference type="Rhea" id="RHEA-COMP:14680"/>
        <dbReference type="ChEBI" id="CHEBI:15378"/>
        <dbReference type="ChEBI" id="CHEBI:29950"/>
        <dbReference type="ChEBI" id="CHEBI:57685"/>
        <dbReference type="ChEBI" id="CHEBI:64716"/>
        <dbReference type="ChEBI" id="CHEBI:140658"/>
        <dbReference type="EC" id="2.5.1.145"/>
    </reaction>
</comment>
<dbReference type="PATRIC" id="fig|1123384.7.peg.96"/>
<dbReference type="GO" id="GO:0008961">
    <property type="term" value="F:phosphatidylglycerol-prolipoprotein diacylglyceryl transferase activity"/>
    <property type="evidence" value="ECO:0007669"/>
    <property type="project" value="UniProtKB-UniRule"/>
</dbReference>
<reference evidence="8 9" key="1">
    <citation type="submission" date="2014-01" db="EMBL/GenBank/DDBJ databases">
        <title>Genome sequencing of Thermotog hypogea.</title>
        <authorList>
            <person name="Zhang X."/>
            <person name="Alvare G."/>
            <person name="Fristensky B."/>
            <person name="Chen L."/>
            <person name="Suen T."/>
            <person name="Chen Q."/>
            <person name="Ma K."/>
        </authorList>
    </citation>
    <scope>NUCLEOTIDE SEQUENCE [LARGE SCALE GENOMIC DNA]</scope>
    <source>
        <strain evidence="8 9">DSM 11164</strain>
    </source>
</reference>
<dbReference type="AlphaFoldDB" id="A0A0X1KNW5"/>
<dbReference type="OrthoDB" id="871140at2"/>
<dbReference type="NCBIfam" id="TIGR00544">
    <property type="entry name" value="lgt"/>
    <property type="match status" value="1"/>
</dbReference>
<keyword evidence="4 7" id="KW-0812">Transmembrane</keyword>
<evidence type="ECO:0000256" key="4">
    <source>
        <dbReference type="ARBA" id="ARBA00022692"/>
    </source>
</evidence>
<proteinExistence type="inferred from homology"/>
<feature type="transmembrane region" description="Helical" evidence="7">
    <location>
        <begin position="225"/>
        <end position="244"/>
    </location>
</feature>
<dbReference type="UniPathway" id="UPA00664"/>
<gene>
    <name evidence="7" type="primary">lgt</name>
    <name evidence="8" type="ORF">AJ81_00510</name>
</gene>
<comment type="function">
    <text evidence="7">Catalyzes the transfer of the diacylglyceryl group from phosphatidylglycerol to the sulfhydryl group of the N-terminal cysteine of a prolipoprotein, the first step in the formation of mature lipoproteins.</text>
</comment>
<evidence type="ECO:0000313" key="9">
    <source>
        <dbReference type="Proteomes" id="UP000077469"/>
    </source>
</evidence>
<comment type="similarity">
    <text evidence="1 7">Belongs to the Lgt family.</text>
</comment>
<feature type="transmembrane region" description="Helical" evidence="7">
    <location>
        <begin position="114"/>
        <end position="133"/>
    </location>
</feature>
<keyword evidence="5 7" id="KW-1133">Transmembrane helix</keyword>